<dbReference type="SUPFAM" id="SSF50494">
    <property type="entry name" value="Trypsin-like serine proteases"/>
    <property type="match status" value="1"/>
</dbReference>
<feature type="chain" id="PRO_5001715563" evidence="3">
    <location>
        <begin position="24"/>
        <end position="281"/>
    </location>
</feature>
<name>A0A076NQT9_9CORY</name>
<evidence type="ECO:0000256" key="1">
    <source>
        <dbReference type="ARBA" id="ARBA00023157"/>
    </source>
</evidence>
<evidence type="ECO:0000313" key="5">
    <source>
        <dbReference type="EMBL" id="AIJ33287.1"/>
    </source>
</evidence>
<dbReference type="PROSITE" id="PS50240">
    <property type="entry name" value="TRYPSIN_DOM"/>
    <property type="match status" value="1"/>
</dbReference>
<dbReference type="InterPro" id="IPR001314">
    <property type="entry name" value="Peptidase_S1A"/>
</dbReference>
<keyword evidence="2" id="KW-0472">Membrane</keyword>
<dbReference type="GO" id="GO:0006508">
    <property type="term" value="P:proteolysis"/>
    <property type="evidence" value="ECO:0007669"/>
    <property type="project" value="InterPro"/>
</dbReference>
<keyword evidence="1" id="KW-1015">Disulfide bond</keyword>
<dbReference type="EC" id="3.4.21.-" evidence="6"/>
<keyword evidence="7" id="KW-1185">Reference proteome</keyword>
<dbReference type="InterPro" id="IPR043504">
    <property type="entry name" value="Peptidase_S1_PA_chymotrypsin"/>
</dbReference>
<dbReference type="EMBL" id="LT906467">
    <property type="protein sequence ID" value="SNV66307.1"/>
    <property type="molecule type" value="Genomic_DNA"/>
</dbReference>
<dbReference type="eggNOG" id="COG3591">
    <property type="taxonomic scope" value="Bacteria"/>
</dbReference>
<evidence type="ECO:0000256" key="3">
    <source>
        <dbReference type="SAM" id="SignalP"/>
    </source>
</evidence>
<feature type="domain" description="Peptidase S1" evidence="4">
    <location>
        <begin position="11"/>
        <end position="239"/>
    </location>
</feature>
<keyword evidence="2" id="KW-1133">Transmembrane helix</keyword>
<dbReference type="Pfam" id="PF00089">
    <property type="entry name" value="Trypsin"/>
    <property type="match status" value="1"/>
</dbReference>
<dbReference type="STRING" id="156978.CIMIT_04695"/>
<evidence type="ECO:0000313" key="7">
    <source>
        <dbReference type="Proteomes" id="UP000028780"/>
    </source>
</evidence>
<dbReference type="AlphaFoldDB" id="A0A076NQT9"/>
<dbReference type="PROSITE" id="PS00135">
    <property type="entry name" value="TRYPSIN_SER"/>
    <property type="match status" value="1"/>
</dbReference>
<evidence type="ECO:0000313" key="8">
    <source>
        <dbReference type="Proteomes" id="UP000215374"/>
    </source>
</evidence>
<dbReference type="EMBL" id="CP009211">
    <property type="protein sequence ID" value="AIJ33287.1"/>
    <property type="molecule type" value="Genomic_DNA"/>
</dbReference>
<dbReference type="OrthoDB" id="9815928at2"/>
<dbReference type="SMART" id="SM00020">
    <property type="entry name" value="Tryp_SPc"/>
    <property type="match status" value="1"/>
</dbReference>
<organism evidence="5 7">
    <name type="scientific">Corynebacterium imitans</name>
    <dbReference type="NCBI Taxonomy" id="156978"/>
    <lineage>
        <taxon>Bacteria</taxon>
        <taxon>Bacillati</taxon>
        <taxon>Actinomycetota</taxon>
        <taxon>Actinomycetes</taxon>
        <taxon>Mycobacteriales</taxon>
        <taxon>Corynebacteriaceae</taxon>
        <taxon>Corynebacterium</taxon>
    </lineage>
</organism>
<keyword evidence="2" id="KW-0812">Transmembrane</keyword>
<proteinExistence type="predicted"/>
<reference evidence="5 7" key="1">
    <citation type="submission" date="2014-08" db="EMBL/GenBank/DDBJ databases">
        <title>Complete genome sequence of Corynebacterium imitans DSM 44264, isolated from a five-month-old boy with suspected pharyngeal diphtheria.</title>
        <authorList>
            <person name="Mollmann S."/>
            <person name="Albersmeier A."/>
            <person name="Ruckert C."/>
            <person name="Tauch A."/>
        </authorList>
    </citation>
    <scope>NUCLEOTIDE SEQUENCE [LARGE SCALE GENOMIC DNA]</scope>
    <source>
        <strain evidence="5 7">DSM 44264</strain>
    </source>
</reference>
<dbReference type="InterPro" id="IPR033116">
    <property type="entry name" value="TRYPSIN_SER"/>
</dbReference>
<dbReference type="PRINTS" id="PR00722">
    <property type="entry name" value="CHYMOTRYPSIN"/>
</dbReference>
<dbReference type="InterPro" id="IPR001254">
    <property type="entry name" value="Trypsin_dom"/>
</dbReference>
<feature type="signal peptide" evidence="3">
    <location>
        <begin position="1"/>
        <end position="23"/>
    </location>
</feature>
<gene>
    <name evidence="6" type="primary">vsp2</name>
    <name evidence="5" type="ORF">CIMIT_04695</name>
    <name evidence="6" type="ORF">SAMEA4535761_01004</name>
</gene>
<protein>
    <submittedName>
        <fullName evidence="6">Venom serine proteinase 2A</fullName>
        <ecNumber evidence="6">3.4.21.-</ecNumber>
    </submittedName>
</protein>
<evidence type="ECO:0000313" key="6">
    <source>
        <dbReference type="EMBL" id="SNV66307.1"/>
    </source>
</evidence>
<dbReference type="HOGENOM" id="CLU_076005_0_0_11"/>
<evidence type="ECO:0000259" key="4">
    <source>
        <dbReference type="PROSITE" id="PS50240"/>
    </source>
</evidence>
<accession>A0A076NQT9</accession>
<keyword evidence="6" id="KW-0378">Hydrolase</keyword>
<sequence>MKTFRITTAAIAAGLLTATPAGALESTHFAEGSPEGSSVVSVRTANDDPADGVCTGTAISPHWVVTARHCMDHLPTPGGSVRVGEGDDQRTVAVDSWKTAPVGDIALLHTAEDLGLEHYATVDTEVPEPDTPGTVYGWSSEGSGGSTRLPMTEATIDGPNPMALFDGKQALTVTLAEGAGIHGGDSGGPVFRNGKLTGVLSAGLFVNPDDPEEIAMDTNAAASAAPLGDAAQWINDTIADDTADAADGDSGESSSTPYILAIVVLLAVAGGAAVVARRRKA</sequence>
<feature type="transmembrane region" description="Helical" evidence="2">
    <location>
        <begin position="258"/>
        <end position="276"/>
    </location>
</feature>
<keyword evidence="3" id="KW-0732">Signal</keyword>
<dbReference type="Proteomes" id="UP000215374">
    <property type="component" value="Chromosome 1"/>
</dbReference>
<reference evidence="6 8" key="2">
    <citation type="submission" date="2017-06" db="EMBL/GenBank/DDBJ databases">
        <authorList>
            <consortium name="Pathogen Informatics"/>
        </authorList>
    </citation>
    <scope>NUCLEOTIDE SEQUENCE [LARGE SCALE GENOMIC DNA]</scope>
    <source>
        <strain evidence="6 8">NCTC13015</strain>
    </source>
</reference>
<dbReference type="RefSeq" id="WP_038589812.1">
    <property type="nucleotide sequence ID" value="NZ_CP009211.1"/>
</dbReference>
<evidence type="ECO:0000256" key="2">
    <source>
        <dbReference type="SAM" id="Phobius"/>
    </source>
</evidence>
<dbReference type="InterPro" id="IPR009003">
    <property type="entry name" value="Peptidase_S1_PA"/>
</dbReference>
<dbReference type="Proteomes" id="UP000028780">
    <property type="component" value="Chromosome"/>
</dbReference>
<dbReference type="Gene3D" id="2.40.10.10">
    <property type="entry name" value="Trypsin-like serine proteases"/>
    <property type="match status" value="1"/>
</dbReference>
<dbReference type="GO" id="GO:0004252">
    <property type="term" value="F:serine-type endopeptidase activity"/>
    <property type="evidence" value="ECO:0007669"/>
    <property type="project" value="InterPro"/>
</dbReference>
<dbReference type="KEGG" id="cii:CIMIT_04695"/>